<gene>
    <name evidence="1" type="ORF">E8A74_10060</name>
</gene>
<evidence type="ECO:0000313" key="2">
    <source>
        <dbReference type="Proteomes" id="UP000309215"/>
    </source>
</evidence>
<evidence type="ECO:0000313" key="1">
    <source>
        <dbReference type="EMBL" id="TKD09944.1"/>
    </source>
</evidence>
<accession>A0A4U1JFD2</accession>
<dbReference type="EMBL" id="SSMQ01000008">
    <property type="protein sequence ID" value="TKD09944.1"/>
    <property type="molecule type" value="Genomic_DNA"/>
</dbReference>
<dbReference type="Pfam" id="PF22000">
    <property type="entry name" value="DUF6929"/>
    <property type="match status" value="1"/>
</dbReference>
<sequence>MIKASLDPHLRARILTSRPLPGVRAGSALVWHDQRLLVIQDDAFSVVWVDPASGVMSRVRLEGSGDELPKSKKPDFEAAFVGPGRVVTVLGSGSAAVRRHKASVDLDSGRVQVTDLGPLFDAVEARIGVRPNIEGALLAGEVLRLFHRGAGPGASATVDVAGSVLQGHAVEIFGHTSYDLGFAEGVPLHFTDASAFGGRTLYLAVAEGTPNAIDDGPVVGAAVGFVTGEQARYAMLEEPSGEGSCRKVEGITFDPERKTIWAVTDPDDPERPAELCAIALEGFF</sequence>
<dbReference type="RefSeq" id="WP_136928743.1">
    <property type="nucleotide sequence ID" value="NZ_SSMQ01000008.1"/>
</dbReference>
<comment type="caution">
    <text evidence="1">The sequence shown here is derived from an EMBL/GenBank/DDBJ whole genome shotgun (WGS) entry which is preliminary data.</text>
</comment>
<dbReference type="AlphaFoldDB" id="A0A4U1JFD2"/>
<keyword evidence="2" id="KW-1185">Reference proteome</keyword>
<reference evidence="1 2" key="1">
    <citation type="submission" date="2019-04" db="EMBL/GenBank/DDBJ databases">
        <authorList>
            <person name="Li Y."/>
            <person name="Wang J."/>
        </authorList>
    </citation>
    <scope>NUCLEOTIDE SEQUENCE [LARGE SCALE GENOMIC DNA]</scope>
    <source>
        <strain evidence="1 2">DSM 14668</strain>
    </source>
</reference>
<name>A0A4U1JFD2_9BACT</name>
<dbReference type="OrthoDB" id="8357313at2"/>
<protein>
    <submittedName>
        <fullName evidence="1">Uncharacterized protein</fullName>
    </submittedName>
</protein>
<dbReference type="InterPro" id="IPR053851">
    <property type="entry name" value="DUF6929"/>
</dbReference>
<proteinExistence type="predicted"/>
<dbReference type="Proteomes" id="UP000309215">
    <property type="component" value="Unassembled WGS sequence"/>
</dbReference>
<organism evidence="1 2">
    <name type="scientific">Polyangium fumosum</name>
    <dbReference type="NCBI Taxonomy" id="889272"/>
    <lineage>
        <taxon>Bacteria</taxon>
        <taxon>Pseudomonadati</taxon>
        <taxon>Myxococcota</taxon>
        <taxon>Polyangia</taxon>
        <taxon>Polyangiales</taxon>
        <taxon>Polyangiaceae</taxon>
        <taxon>Polyangium</taxon>
    </lineage>
</organism>